<comment type="caution">
    <text evidence="4">The sequence shown here is derived from an EMBL/GenBank/DDBJ whole genome shotgun (WGS) entry which is preliminary data.</text>
</comment>
<dbReference type="Gene3D" id="3.40.630.30">
    <property type="match status" value="1"/>
</dbReference>
<evidence type="ECO:0000259" key="3">
    <source>
        <dbReference type="PROSITE" id="PS51186"/>
    </source>
</evidence>
<dbReference type="RefSeq" id="WP_241570127.1">
    <property type="nucleotide sequence ID" value="NZ_JAKUML010000001.1"/>
</dbReference>
<dbReference type="EMBL" id="JAKUML010000001">
    <property type="protein sequence ID" value="MCJ8145453.1"/>
    <property type="molecule type" value="Genomic_DNA"/>
</dbReference>
<dbReference type="AlphaFoldDB" id="A0A9X1WVU6"/>
<evidence type="ECO:0000256" key="1">
    <source>
        <dbReference type="ARBA" id="ARBA00022679"/>
    </source>
</evidence>
<keyword evidence="5" id="KW-1185">Reference proteome</keyword>
<dbReference type="CDD" id="cd04301">
    <property type="entry name" value="NAT_SF"/>
    <property type="match status" value="1"/>
</dbReference>
<protein>
    <submittedName>
        <fullName evidence="4">GNAT family N-acetyltransferase</fullName>
    </submittedName>
</protein>
<gene>
    <name evidence="4" type="ORF">MKI79_00710</name>
</gene>
<evidence type="ECO:0000313" key="4">
    <source>
        <dbReference type="EMBL" id="MCJ8145453.1"/>
    </source>
</evidence>
<dbReference type="PROSITE" id="PS51186">
    <property type="entry name" value="GNAT"/>
    <property type="match status" value="1"/>
</dbReference>
<dbReference type="PANTHER" id="PTHR43800">
    <property type="entry name" value="PEPTIDYL-LYSINE N-ACETYLTRANSFERASE YJAB"/>
    <property type="match status" value="1"/>
</dbReference>
<evidence type="ECO:0000313" key="5">
    <source>
        <dbReference type="Proteomes" id="UP001139701"/>
    </source>
</evidence>
<dbReference type="InterPro" id="IPR016181">
    <property type="entry name" value="Acyl_CoA_acyltransferase"/>
</dbReference>
<dbReference type="SUPFAM" id="SSF55729">
    <property type="entry name" value="Acyl-CoA N-acyltransferases (Nat)"/>
    <property type="match status" value="1"/>
</dbReference>
<dbReference type="Pfam" id="PF00583">
    <property type="entry name" value="Acetyltransf_1"/>
    <property type="match status" value="1"/>
</dbReference>
<evidence type="ECO:0000256" key="2">
    <source>
        <dbReference type="ARBA" id="ARBA00023315"/>
    </source>
</evidence>
<keyword evidence="2" id="KW-0012">Acyltransferase</keyword>
<reference evidence="4" key="1">
    <citation type="submission" date="2022-02" db="EMBL/GenBank/DDBJ databases">
        <title>Acinetobacter A3.8 sp. nov., isolated from Sediment (Zhairuo Island).</title>
        <authorList>
            <person name="Zheng K."/>
        </authorList>
    </citation>
    <scope>NUCLEOTIDE SEQUENCE</scope>
    <source>
        <strain evidence="4">A3.8</strain>
    </source>
</reference>
<proteinExistence type="predicted"/>
<dbReference type="PANTHER" id="PTHR43800:SF1">
    <property type="entry name" value="PEPTIDYL-LYSINE N-ACETYLTRANSFERASE YJAB"/>
    <property type="match status" value="1"/>
</dbReference>
<feature type="domain" description="N-acetyltransferase" evidence="3">
    <location>
        <begin position="1"/>
        <end position="149"/>
    </location>
</feature>
<dbReference type="Proteomes" id="UP001139701">
    <property type="component" value="Unassembled WGS sequence"/>
</dbReference>
<dbReference type="GO" id="GO:0016747">
    <property type="term" value="F:acyltransferase activity, transferring groups other than amino-acyl groups"/>
    <property type="evidence" value="ECO:0007669"/>
    <property type="project" value="InterPro"/>
</dbReference>
<keyword evidence="1" id="KW-0808">Transferase</keyword>
<name>A0A9X1WVU6_9GAMM</name>
<dbReference type="InterPro" id="IPR000182">
    <property type="entry name" value="GNAT_dom"/>
</dbReference>
<organism evidence="4 5">
    <name type="scientific">Acinetobacter sedimenti</name>
    <dbReference type="NCBI Taxonomy" id="2919922"/>
    <lineage>
        <taxon>Bacteria</taxon>
        <taxon>Pseudomonadati</taxon>
        <taxon>Pseudomonadota</taxon>
        <taxon>Gammaproteobacteria</taxon>
        <taxon>Moraxellales</taxon>
        <taxon>Moraxellaceae</taxon>
        <taxon>Acinetobacter</taxon>
    </lineage>
</organism>
<accession>A0A9X1WVU6</accession>
<sequence length="149" mass="16859">MEIHRATTANADALLDLQRVAFISEAELNNDFNIPPLTQTLAELITEFEHKTILKVILNGELVASGQVYFKNASVHIGRMAVLPKLQGQGIGSQLFTALEKTFPNAQRFELFTGEHSQKNLAMYQRRGYKPFKVEKFGSTKVLFLKRYT</sequence>